<proteinExistence type="predicted"/>
<reference evidence="2 3" key="1">
    <citation type="submission" date="2020-10" db="EMBL/GenBank/DDBJ databases">
        <title>Plant Genome Project.</title>
        <authorList>
            <person name="Zhang R.-G."/>
        </authorList>
    </citation>
    <scope>NUCLEOTIDE SEQUENCE [LARGE SCALE GENOMIC DNA]</scope>
    <source>
        <strain evidence="2">FAFU-HL-1</strain>
        <tissue evidence="2">Leaf</tissue>
    </source>
</reference>
<dbReference type="AlphaFoldDB" id="A0A835KFI1"/>
<keyword evidence="3" id="KW-1185">Reference proteome</keyword>
<evidence type="ECO:0000256" key="1">
    <source>
        <dbReference type="SAM" id="MobiDB-lite"/>
    </source>
</evidence>
<sequence>MCLTKSANVSQVADESAQNVFAQYNEHKNSQDEVKLYSPDDETPKLKKRGRKRLKIDPNEQQLSFPNEDNGETRFRFYDCASARKRTVTAEERESAMNAAKAYAPDNP</sequence>
<dbReference type="EMBL" id="JADGMS010000004">
    <property type="protein sequence ID" value="KAF9684239.1"/>
    <property type="molecule type" value="Genomic_DNA"/>
</dbReference>
<dbReference type="OrthoDB" id="623918at2759"/>
<evidence type="ECO:0000313" key="3">
    <source>
        <dbReference type="Proteomes" id="UP000657918"/>
    </source>
</evidence>
<comment type="caution">
    <text evidence="2">The sequence shown here is derived from an EMBL/GenBank/DDBJ whole genome shotgun (WGS) entry which is preliminary data.</text>
</comment>
<feature type="compositionally biased region" description="Basic and acidic residues" evidence="1">
    <location>
        <begin position="26"/>
        <end position="35"/>
    </location>
</feature>
<name>A0A835KFI1_9ROSI</name>
<dbReference type="Proteomes" id="UP000657918">
    <property type="component" value="Chromosome 4"/>
</dbReference>
<feature type="region of interest" description="Disordered" evidence="1">
    <location>
        <begin position="26"/>
        <end position="70"/>
    </location>
</feature>
<accession>A0A835KFI1</accession>
<protein>
    <submittedName>
        <fullName evidence="2">Uncharacterized protein</fullName>
    </submittedName>
</protein>
<gene>
    <name evidence="2" type="ORF">SADUNF_Sadunf04G0097200</name>
</gene>
<evidence type="ECO:0000313" key="2">
    <source>
        <dbReference type="EMBL" id="KAF9684239.1"/>
    </source>
</evidence>
<organism evidence="2 3">
    <name type="scientific">Salix dunnii</name>
    <dbReference type="NCBI Taxonomy" id="1413687"/>
    <lineage>
        <taxon>Eukaryota</taxon>
        <taxon>Viridiplantae</taxon>
        <taxon>Streptophyta</taxon>
        <taxon>Embryophyta</taxon>
        <taxon>Tracheophyta</taxon>
        <taxon>Spermatophyta</taxon>
        <taxon>Magnoliopsida</taxon>
        <taxon>eudicotyledons</taxon>
        <taxon>Gunneridae</taxon>
        <taxon>Pentapetalae</taxon>
        <taxon>rosids</taxon>
        <taxon>fabids</taxon>
        <taxon>Malpighiales</taxon>
        <taxon>Salicaceae</taxon>
        <taxon>Saliceae</taxon>
        <taxon>Salix</taxon>
    </lineage>
</organism>